<evidence type="ECO:0000313" key="9">
    <source>
        <dbReference type="Proteomes" id="UP000177583"/>
    </source>
</evidence>
<evidence type="ECO:0000256" key="5">
    <source>
        <dbReference type="ARBA" id="ARBA00023285"/>
    </source>
</evidence>
<dbReference type="Proteomes" id="UP000177583">
    <property type="component" value="Unassembled WGS sequence"/>
</dbReference>
<dbReference type="AlphaFoldDB" id="A0A1F6GMS0"/>
<proteinExistence type="predicted"/>
<dbReference type="InterPro" id="IPR010174">
    <property type="entry name" value="Succinyl-DAP_deSuclase_DapE"/>
</dbReference>
<dbReference type="GO" id="GO:0009014">
    <property type="term" value="F:succinyl-diaminopimelate desuccinylase activity"/>
    <property type="evidence" value="ECO:0007669"/>
    <property type="project" value="UniProtKB-UniRule"/>
</dbReference>
<name>A0A1F6GMS0_9PROT</name>
<keyword evidence="3" id="KW-0378">Hydrolase</keyword>
<evidence type="ECO:0000256" key="3">
    <source>
        <dbReference type="ARBA" id="ARBA00022801"/>
    </source>
</evidence>
<dbReference type="PANTHER" id="PTHR43808:SF31">
    <property type="entry name" value="N-ACETYL-L-CITRULLINE DEACETYLASE"/>
    <property type="match status" value="1"/>
</dbReference>
<dbReference type="InterPro" id="IPR011650">
    <property type="entry name" value="Peptidase_M20_dimer"/>
</dbReference>
<evidence type="ECO:0000256" key="2">
    <source>
        <dbReference type="ARBA" id="ARBA00022723"/>
    </source>
</evidence>
<evidence type="ECO:0000259" key="7">
    <source>
        <dbReference type="Pfam" id="PF07687"/>
    </source>
</evidence>
<organism evidence="8 9">
    <name type="scientific">Candidatus Lambdaproteobacteria bacterium RIFOXYD2_FULL_56_26</name>
    <dbReference type="NCBI Taxonomy" id="1817773"/>
    <lineage>
        <taxon>Bacteria</taxon>
        <taxon>Pseudomonadati</taxon>
        <taxon>Pseudomonadota</taxon>
        <taxon>Candidatus Lambdaproteobacteria</taxon>
    </lineage>
</organism>
<dbReference type="SUPFAM" id="SSF53187">
    <property type="entry name" value="Zn-dependent exopeptidases"/>
    <property type="match status" value="1"/>
</dbReference>
<dbReference type="NCBIfam" id="TIGR01900">
    <property type="entry name" value="dapE-gram_pos"/>
    <property type="match status" value="1"/>
</dbReference>
<sequence>MKDLGQLLLELVLIPSPTGREQELSKHLFETLDPLEHYDCQQLGLGLCYFGPQEAAKPTLAFFGHLDTVMDQQTDLPCIKEGRVYGCGASDMKAGLAVMVSLMQKINTQLCQYNLIFVFYDREEGPYLENGLEPILQEMGSLFDKIDLAFVLEPTDNQIEMGCLGGLHAEVGFSGKSAHSARPWQGENALHKAWGLLKKLSETERKEVEFGGLKFYEVLSATQGRTNNSRNSIPATFELNLNYRFAPGKSLEQAKEEFLAWVGPEVSVRFVDEAPSAPVLVGNRILDQFVTRYQLSVLPKQAWTDIARLALAGIPAVNFGPGSGAMAHQKDEWASLQELERNYQTFSSFLLG</sequence>
<dbReference type="EC" id="3.5.1.18" evidence="6"/>
<dbReference type="GO" id="GO:0046872">
    <property type="term" value="F:metal ion binding"/>
    <property type="evidence" value="ECO:0007669"/>
    <property type="project" value="UniProtKB-KW"/>
</dbReference>
<feature type="domain" description="Peptidase M20 dimerisation" evidence="7">
    <location>
        <begin position="166"/>
        <end position="264"/>
    </location>
</feature>
<comment type="cofactor">
    <cofactor evidence="1">
        <name>Zn(2+)</name>
        <dbReference type="ChEBI" id="CHEBI:29105"/>
    </cofactor>
</comment>
<dbReference type="GO" id="GO:0009089">
    <property type="term" value="P:lysine biosynthetic process via diaminopimelate"/>
    <property type="evidence" value="ECO:0007669"/>
    <property type="project" value="UniProtKB-UniRule"/>
</dbReference>
<keyword evidence="4" id="KW-0862">Zinc</keyword>
<evidence type="ECO:0000256" key="6">
    <source>
        <dbReference type="NCBIfam" id="TIGR01900"/>
    </source>
</evidence>
<dbReference type="PROSITE" id="PS00758">
    <property type="entry name" value="ARGE_DAPE_CPG2_1"/>
    <property type="match status" value="1"/>
</dbReference>
<dbReference type="InterPro" id="IPR001261">
    <property type="entry name" value="ArgE/DapE_CS"/>
</dbReference>
<dbReference type="PANTHER" id="PTHR43808">
    <property type="entry name" value="ACETYLORNITHINE DEACETYLASE"/>
    <property type="match status" value="1"/>
</dbReference>
<dbReference type="GO" id="GO:0006526">
    <property type="term" value="P:L-arginine biosynthetic process"/>
    <property type="evidence" value="ECO:0007669"/>
    <property type="project" value="TreeGrafter"/>
</dbReference>
<dbReference type="Pfam" id="PF07687">
    <property type="entry name" value="M20_dimer"/>
    <property type="match status" value="1"/>
</dbReference>
<dbReference type="InterPro" id="IPR050072">
    <property type="entry name" value="Peptidase_M20A"/>
</dbReference>
<dbReference type="EMBL" id="MFNF01000057">
    <property type="protein sequence ID" value="OGG99413.1"/>
    <property type="molecule type" value="Genomic_DNA"/>
</dbReference>
<keyword evidence="2" id="KW-0479">Metal-binding</keyword>
<dbReference type="InterPro" id="IPR002933">
    <property type="entry name" value="Peptidase_M20"/>
</dbReference>
<dbReference type="Pfam" id="PF01546">
    <property type="entry name" value="Peptidase_M20"/>
    <property type="match status" value="1"/>
</dbReference>
<gene>
    <name evidence="8" type="ORF">A2557_12500</name>
</gene>
<dbReference type="Gene3D" id="3.30.70.360">
    <property type="match status" value="1"/>
</dbReference>
<evidence type="ECO:0000313" key="8">
    <source>
        <dbReference type="EMBL" id="OGG99413.1"/>
    </source>
</evidence>
<reference evidence="8 9" key="1">
    <citation type="journal article" date="2016" name="Nat. Commun.">
        <title>Thousands of microbial genomes shed light on interconnected biogeochemical processes in an aquifer system.</title>
        <authorList>
            <person name="Anantharaman K."/>
            <person name="Brown C.T."/>
            <person name="Hug L.A."/>
            <person name="Sharon I."/>
            <person name="Castelle C.J."/>
            <person name="Probst A.J."/>
            <person name="Thomas B.C."/>
            <person name="Singh A."/>
            <person name="Wilkins M.J."/>
            <person name="Karaoz U."/>
            <person name="Brodie E.L."/>
            <person name="Williams K.H."/>
            <person name="Hubbard S.S."/>
            <person name="Banfield J.F."/>
        </authorList>
    </citation>
    <scope>NUCLEOTIDE SEQUENCE [LARGE SCALE GENOMIC DNA]</scope>
</reference>
<protein>
    <recommendedName>
        <fullName evidence="6">Succinyl-diaminopimelate desuccinylase</fullName>
        <ecNumber evidence="6">3.5.1.18</ecNumber>
    </recommendedName>
</protein>
<evidence type="ECO:0000256" key="1">
    <source>
        <dbReference type="ARBA" id="ARBA00001947"/>
    </source>
</evidence>
<keyword evidence="5" id="KW-0170">Cobalt</keyword>
<comment type="caution">
    <text evidence="8">The sequence shown here is derived from an EMBL/GenBank/DDBJ whole genome shotgun (WGS) entry which is preliminary data.</text>
</comment>
<evidence type="ECO:0000256" key="4">
    <source>
        <dbReference type="ARBA" id="ARBA00022833"/>
    </source>
</evidence>
<dbReference type="SUPFAM" id="SSF55031">
    <property type="entry name" value="Bacterial exopeptidase dimerisation domain"/>
    <property type="match status" value="1"/>
</dbReference>
<dbReference type="InterPro" id="IPR036264">
    <property type="entry name" value="Bact_exopeptidase_dim_dom"/>
</dbReference>
<accession>A0A1F6GMS0</accession>
<dbReference type="GO" id="GO:0008777">
    <property type="term" value="F:acetylornithine deacetylase activity"/>
    <property type="evidence" value="ECO:0007669"/>
    <property type="project" value="TreeGrafter"/>
</dbReference>
<dbReference type="Gene3D" id="3.40.630.10">
    <property type="entry name" value="Zn peptidases"/>
    <property type="match status" value="1"/>
</dbReference>